<dbReference type="EMBL" id="CASHTH010002568">
    <property type="protein sequence ID" value="CAI8031819.1"/>
    <property type="molecule type" value="Genomic_DNA"/>
</dbReference>
<dbReference type="AlphaFoldDB" id="A0AA35SLT2"/>
<keyword evidence="4" id="KW-1185">Reference proteome</keyword>
<evidence type="ECO:0000313" key="4">
    <source>
        <dbReference type="Proteomes" id="UP001174909"/>
    </source>
</evidence>
<evidence type="ECO:0000256" key="1">
    <source>
        <dbReference type="SAM" id="MobiDB-lite"/>
    </source>
</evidence>
<accession>A0AA35SLT2</accession>
<feature type="chain" id="PRO_5041321545" description="Secreted protein" evidence="2">
    <location>
        <begin position="21"/>
        <end position="97"/>
    </location>
</feature>
<evidence type="ECO:0008006" key="5">
    <source>
        <dbReference type="Google" id="ProtNLM"/>
    </source>
</evidence>
<protein>
    <recommendedName>
        <fullName evidence="5">Secreted protein</fullName>
    </recommendedName>
</protein>
<feature type="non-terminal residue" evidence="3">
    <location>
        <position position="97"/>
    </location>
</feature>
<dbReference type="Proteomes" id="UP001174909">
    <property type="component" value="Unassembled WGS sequence"/>
</dbReference>
<name>A0AA35SLT2_GEOBA</name>
<reference evidence="3" key="1">
    <citation type="submission" date="2023-03" db="EMBL/GenBank/DDBJ databases">
        <authorList>
            <person name="Steffen K."/>
            <person name="Cardenas P."/>
        </authorList>
    </citation>
    <scope>NUCLEOTIDE SEQUENCE</scope>
</reference>
<gene>
    <name evidence="3" type="ORF">GBAR_LOCUS18031</name>
</gene>
<sequence length="97" mass="10950">MMMMMMMMRMTTMRIYSSWSAIMALVEILRERSHTRLVVKPALPAPANGSTVSTTFAHVRLDTFFKFTTECSLPNSLSLSHTHTHTHSLSRSTVESG</sequence>
<comment type="caution">
    <text evidence="3">The sequence shown here is derived from an EMBL/GenBank/DDBJ whole genome shotgun (WGS) entry which is preliminary data.</text>
</comment>
<feature type="signal peptide" evidence="2">
    <location>
        <begin position="1"/>
        <end position="20"/>
    </location>
</feature>
<feature type="region of interest" description="Disordered" evidence="1">
    <location>
        <begin position="77"/>
        <end position="97"/>
    </location>
</feature>
<evidence type="ECO:0000256" key="2">
    <source>
        <dbReference type="SAM" id="SignalP"/>
    </source>
</evidence>
<keyword evidence="2" id="KW-0732">Signal</keyword>
<organism evidence="3 4">
    <name type="scientific">Geodia barretti</name>
    <name type="common">Barrett's horny sponge</name>
    <dbReference type="NCBI Taxonomy" id="519541"/>
    <lineage>
        <taxon>Eukaryota</taxon>
        <taxon>Metazoa</taxon>
        <taxon>Porifera</taxon>
        <taxon>Demospongiae</taxon>
        <taxon>Heteroscleromorpha</taxon>
        <taxon>Tetractinellida</taxon>
        <taxon>Astrophorina</taxon>
        <taxon>Geodiidae</taxon>
        <taxon>Geodia</taxon>
    </lineage>
</organism>
<evidence type="ECO:0000313" key="3">
    <source>
        <dbReference type="EMBL" id="CAI8031819.1"/>
    </source>
</evidence>
<proteinExistence type="predicted"/>